<evidence type="ECO:0000256" key="1">
    <source>
        <dbReference type="ARBA" id="ARBA00004651"/>
    </source>
</evidence>
<keyword evidence="12" id="KW-1185">Reference proteome</keyword>
<keyword evidence="4" id="KW-1003">Cell membrane</keyword>
<feature type="transmembrane region" description="Helical" evidence="8">
    <location>
        <begin position="204"/>
        <end position="228"/>
    </location>
</feature>
<proteinExistence type="inferred from homology"/>
<reference evidence="11 12" key="1">
    <citation type="submission" date="2021-03" db="EMBL/GenBank/DDBJ databases">
        <title>Sequencing the genomes of 1000 actinobacteria strains.</title>
        <authorList>
            <person name="Klenk H.-P."/>
        </authorList>
    </citation>
    <scope>NUCLEOTIDE SEQUENCE [LARGE SCALE GENOMIC DNA]</scope>
    <source>
        <strain evidence="11 12">DSM 12936</strain>
    </source>
</reference>
<dbReference type="PANTHER" id="PTHR43848">
    <property type="entry name" value="PUTRESCINE TRANSPORT SYSTEM PERMEASE PROTEIN POTI"/>
    <property type="match status" value="1"/>
</dbReference>
<gene>
    <name evidence="11" type="ORF">JOF54_003119</name>
</gene>
<dbReference type="PANTHER" id="PTHR43848:SF2">
    <property type="entry name" value="PUTRESCINE TRANSPORT SYSTEM PERMEASE PROTEIN POTI"/>
    <property type="match status" value="1"/>
</dbReference>
<sequence length="288" mass="31109">MALLTRPATETPAPPRPAAPARRRGRTGRWVRDHLVTFFGIAALVYLFIPIAVVVVFSFNAPEGSFNYTWNRFSLDAWANPCSVEGLCASLGLSIKIALLSTVAAVVLGTLAAFALVRHEFRGKALANVLIFVPMATPEVVAGSSLLVLFVGTGFPLGQTTIFIAHTVFCMSFVVVTVKARLVGLDPRLEQAAQDLYANRWQTFWRITFPLILPGVVAAALLSFSLSFDDFIITNFNSGSEVTFPMYVWGAAKKALPPQINVIGTAMLLIALAVTIAGRVVGDRRAAR</sequence>
<feature type="transmembrane region" description="Helical" evidence="8">
    <location>
        <begin position="262"/>
        <end position="282"/>
    </location>
</feature>
<dbReference type="InterPro" id="IPR000515">
    <property type="entry name" value="MetI-like"/>
</dbReference>
<feature type="transmembrane region" description="Helical" evidence="8">
    <location>
        <begin position="35"/>
        <end position="59"/>
    </location>
</feature>
<organism evidence="11 12">
    <name type="scientific">Microlunatus capsulatus</name>
    <dbReference type="NCBI Taxonomy" id="99117"/>
    <lineage>
        <taxon>Bacteria</taxon>
        <taxon>Bacillati</taxon>
        <taxon>Actinomycetota</taxon>
        <taxon>Actinomycetes</taxon>
        <taxon>Propionibacteriales</taxon>
        <taxon>Propionibacteriaceae</taxon>
        <taxon>Microlunatus</taxon>
    </lineage>
</organism>
<evidence type="ECO:0000259" key="10">
    <source>
        <dbReference type="PROSITE" id="PS50928"/>
    </source>
</evidence>
<name>A0ABS4ZBV9_9ACTN</name>
<protein>
    <submittedName>
        <fullName evidence="11">Spermidine/putrescine transport system permease protein</fullName>
    </submittedName>
</protein>
<evidence type="ECO:0000256" key="8">
    <source>
        <dbReference type="RuleBase" id="RU363032"/>
    </source>
</evidence>
<keyword evidence="5 8" id="KW-0812">Transmembrane</keyword>
<evidence type="ECO:0000256" key="9">
    <source>
        <dbReference type="SAM" id="MobiDB-lite"/>
    </source>
</evidence>
<feature type="compositionally biased region" description="Low complexity" evidence="9">
    <location>
        <begin position="1"/>
        <end position="11"/>
    </location>
</feature>
<feature type="transmembrane region" description="Helical" evidence="8">
    <location>
        <begin position="97"/>
        <end position="117"/>
    </location>
</feature>
<feature type="transmembrane region" description="Helical" evidence="8">
    <location>
        <begin position="163"/>
        <end position="183"/>
    </location>
</feature>
<evidence type="ECO:0000256" key="5">
    <source>
        <dbReference type="ARBA" id="ARBA00022692"/>
    </source>
</evidence>
<accession>A0ABS4ZBV9</accession>
<evidence type="ECO:0000313" key="12">
    <source>
        <dbReference type="Proteomes" id="UP000758168"/>
    </source>
</evidence>
<dbReference type="InterPro" id="IPR035906">
    <property type="entry name" value="MetI-like_sf"/>
</dbReference>
<keyword evidence="7 8" id="KW-0472">Membrane</keyword>
<feature type="transmembrane region" description="Helical" evidence="8">
    <location>
        <begin position="129"/>
        <end position="151"/>
    </location>
</feature>
<feature type="domain" description="ABC transmembrane type-1" evidence="10">
    <location>
        <begin position="91"/>
        <end position="278"/>
    </location>
</feature>
<keyword evidence="6 8" id="KW-1133">Transmembrane helix</keyword>
<dbReference type="Pfam" id="PF00528">
    <property type="entry name" value="BPD_transp_1"/>
    <property type="match status" value="1"/>
</dbReference>
<feature type="region of interest" description="Disordered" evidence="9">
    <location>
        <begin position="1"/>
        <end position="25"/>
    </location>
</feature>
<dbReference type="SUPFAM" id="SSF161098">
    <property type="entry name" value="MetI-like"/>
    <property type="match status" value="1"/>
</dbReference>
<evidence type="ECO:0000256" key="6">
    <source>
        <dbReference type="ARBA" id="ARBA00022989"/>
    </source>
</evidence>
<evidence type="ECO:0000256" key="2">
    <source>
        <dbReference type="ARBA" id="ARBA00007069"/>
    </source>
</evidence>
<dbReference type="EMBL" id="JAGIOB010000001">
    <property type="protein sequence ID" value="MBP2418197.1"/>
    <property type="molecule type" value="Genomic_DNA"/>
</dbReference>
<comment type="caution">
    <text evidence="11">The sequence shown here is derived from an EMBL/GenBank/DDBJ whole genome shotgun (WGS) entry which is preliminary data.</text>
</comment>
<evidence type="ECO:0000256" key="7">
    <source>
        <dbReference type="ARBA" id="ARBA00023136"/>
    </source>
</evidence>
<dbReference type="Gene3D" id="1.10.3720.10">
    <property type="entry name" value="MetI-like"/>
    <property type="match status" value="1"/>
</dbReference>
<dbReference type="RefSeq" id="WP_210057526.1">
    <property type="nucleotide sequence ID" value="NZ_BAAAMH010000010.1"/>
</dbReference>
<comment type="subcellular location">
    <subcellularLocation>
        <location evidence="1 8">Cell membrane</location>
        <topology evidence="1 8">Multi-pass membrane protein</topology>
    </subcellularLocation>
</comment>
<dbReference type="Proteomes" id="UP000758168">
    <property type="component" value="Unassembled WGS sequence"/>
</dbReference>
<keyword evidence="3 8" id="KW-0813">Transport</keyword>
<comment type="similarity">
    <text evidence="2">Belongs to the binding-protein-dependent transport system permease family. CysTW subfamily.</text>
</comment>
<dbReference type="CDD" id="cd06261">
    <property type="entry name" value="TM_PBP2"/>
    <property type="match status" value="1"/>
</dbReference>
<dbReference type="PROSITE" id="PS50928">
    <property type="entry name" value="ABC_TM1"/>
    <property type="match status" value="1"/>
</dbReference>
<evidence type="ECO:0000256" key="4">
    <source>
        <dbReference type="ARBA" id="ARBA00022475"/>
    </source>
</evidence>
<evidence type="ECO:0000256" key="3">
    <source>
        <dbReference type="ARBA" id="ARBA00022448"/>
    </source>
</evidence>
<evidence type="ECO:0000313" key="11">
    <source>
        <dbReference type="EMBL" id="MBP2418197.1"/>
    </source>
</evidence>
<dbReference type="InterPro" id="IPR051789">
    <property type="entry name" value="Bact_Polyamine_Transport"/>
</dbReference>